<evidence type="ECO:0008006" key="2">
    <source>
        <dbReference type="Google" id="ProtNLM"/>
    </source>
</evidence>
<name>A0A0F8WMK7_9ZZZZ</name>
<accession>A0A0F8WMK7</accession>
<sequence>VREAIAELRTNPSQFQGICFDTIDVVNAWAEEETVKELQATISDLQTMGDDRVGYGKDWAMARKKVATIIQSAQMAGLMVFLLAHTKVERGNFSGVNIALPQGLGIKVRGLCQVIGYVYCVEEGGKVRRHITFRPADSTVAGSRYSELNDADIMLKLRGKKEDGKGWVDWAPIFQLFGENPDGTPYTAPEVPNV</sequence>
<dbReference type="Pfam" id="PF13479">
    <property type="entry name" value="AAA_24"/>
    <property type="match status" value="1"/>
</dbReference>
<reference evidence="1" key="1">
    <citation type="journal article" date="2015" name="Nature">
        <title>Complex archaea that bridge the gap between prokaryotes and eukaryotes.</title>
        <authorList>
            <person name="Spang A."/>
            <person name="Saw J.H."/>
            <person name="Jorgensen S.L."/>
            <person name="Zaremba-Niedzwiedzka K."/>
            <person name="Martijn J."/>
            <person name="Lind A.E."/>
            <person name="van Eijk R."/>
            <person name="Schleper C."/>
            <person name="Guy L."/>
            <person name="Ettema T.J."/>
        </authorList>
    </citation>
    <scope>NUCLEOTIDE SEQUENCE</scope>
</reference>
<organism evidence="1">
    <name type="scientific">marine sediment metagenome</name>
    <dbReference type="NCBI Taxonomy" id="412755"/>
    <lineage>
        <taxon>unclassified sequences</taxon>
        <taxon>metagenomes</taxon>
        <taxon>ecological metagenomes</taxon>
    </lineage>
</organism>
<comment type="caution">
    <text evidence="1">The sequence shown here is derived from an EMBL/GenBank/DDBJ whole genome shotgun (WGS) entry which is preliminary data.</text>
</comment>
<dbReference type="EMBL" id="LAZR01068524">
    <property type="protein sequence ID" value="KKK49475.1"/>
    <property type="molecule type" value="Genomic_DNA"/>
</dbReference>
<gene>
    <name evidence="1" type="ORF">LCGC14_3134710</name>
</gene>
<feature type="non-terminal residue" evidence="1">
    <location>
        <position position="1"/>
    </location>
</feature>
<dbReference type="AlphaFoldDB" id="A0A0F8WMK7"/>
<evidence type="ECO:0000313" key="1">
    <source>
        <dbReference type="EMBL" id="KKK49475.1"/>
    </source>
</evidence>
<protein>
    <recommendedName>
        <fullName evidence="2">SF4 helicase domain-containing protein</fullName>
    </recommendedName>
</protein>
<proteinExistence type="predicted"/>